<keyword evidence="2" id="KW-0732">Signal</keyword>
<protein>
    <submittedName>
        <fullName evidence="3">TSA: Tityus bahiensis Tbah00565 mRNA sequence</fullName>
    </submittedName>
</protein>
<name>A0A0C9QKW2_TITBA</name>
<feature type="compositionally biased region" description="Pro residues" evidence="1">
    <location>
        <begin position="56"/>
        <end position="81"/>
    </location>
</feature>
<evidence type="ECO:0000256" key="1">
    <source>
        <dbReference type="SAM" id="MobiDB-lite"/>
    </source>
</evidence>
<feature type="signal peptide" evidence="2">
    <location>
        <begin position="1"/>
        <end position="22"/>
    </location>
</feature>
<reference evidence="3" key="2">
    <citation type="submission" date="2015-01" db="EMBL/GenBank/DDBJ databases">
        <authorList>
            <person name="Oliveira U.C."/>
            <person name="Junqueira-Azevedo I.L.M."/>
        </authorList>
    </citation>
    <scope>NUCLEOTIDE SEQUENCE</scope>
</reference>
<feature type="region of interest" description="Disordered" evidence="1">
    <location>
        <begin position="49"/>
        <end position="96"/>
    </location>
</feature>
<accession>A0A0C9QKW2</accession>
<reference evidence="3" key="1">
    <citation type="journal article" date="2015" name="Toxicon">
        <title>The transcriptome recipe for the venom cocktail of Tityus bahiensis scorpion.</title>
        <authorList>
            <person name="de Oliveira U.C."/>
            <person name="Candido D.M."/>
            <person name="Coronado Dorce V.A."/>
            <person name="Junqueira-de-Azevedo Ide L."/>
        </authorList>
    </citation>
    <scope>NUCLEOTIDE SEQUENCE</scope>
</reference>
<evidence type="ECO:0000313" key="3">
    <source>
        <dbReference type="EMBL" id="JAG85215.1"/>
    </source>
</evidence>
<feature type="chain" id="PRO_5002211235" evidence="2">
    <location>
        <begin position="23"/>
        <end position="96"/>
    </location>
</feature>
<evidence type="ECO:0000256" key="2">
    <source>
        <dbReference type="SAM" id="SignalP"/>
    </source>
</evidence>
<sequence length="96" mass="10712">MNRKTLLVIFFVTLLVAEEVNSLRIGRFFKRIWRSKLVRRLRAKGKQLLNEALAPEPTPEPAAPEPAAPEPAAPEPAPEAAPEPVAAAAPERRRRR</sequence>
<proteinExistence type="evidence at transcript level"/>
<dbReference type="EMBL" id="GBXR01000011">
    <property type="protein sequence ID" value="JAG85215.1"/>
    <property type="molecule type" value="mRNA"/>
</dbReference>
<organism evidence="3">
    <name type="scientific">Tityus bahiensis</name>
    <name type="common">Brazilian scorpion</name>
    <dbReference type="NCBI Taxonomy" id="50343"/>
    <lineage>
        <taxon>Eukaryota</taxon>
        <taxon>Metazoa</taxon>
        <taxon>Ecdysozoa</taxon>
        <taxon>Arthropoda</taxon>
        <taxon>Chelicerata</taxon>
        <taxon>Arachnida</taxon>
        <taxon>Scorpiones</taxon>
        <taxon>Buthida</taxon>
        <taxon>Buthoidea</taxon>
        <taxon>Buthidae</taxon>
        <taxon>Tityus</taxon>
    </lineage>
</organism>
<dbReference type="AlphaFoldDB" id="A0A0C9QKW2"/>